<sequence length="292" mass="33496">MVPSTLSPLINPSFHRRNPSPILSSPPPPRSPDRRFRCAAKPSGRSWDSNAEFFRTRRFEVRDDPGWGFWKRGRRRWWSDESSSDEAEFDDDVDDDDDDEIEQPWERIWIFKVFKAYGFMLPAIIASMLLATGPKAFLMALALPLGQSALSLAFEKVWGNSSEGERARQNTKKRPFRRSTSASDFKWQDEEDQAQGYRSWVSGDVGMDDEGDDVVSHPPRSFGGWDDLDRREGSTKRTTRRQRPTTMTGSSSENTSEDRGKLSGNVKYRDAPLFLRLLIAVFPFLGSWTRML</sequence>
<proteinExistence type="predicted"/>
<protein>
    <submittedName>
        <fullName evidence="1">Uncharacterized protein</fullName>
    </submittedName>
</protein>
<comment type="caution">
    <text evidence="1">The sequence shown here is derived from an EMBL/GenBank/DDBJ whole genome shotgun (WGS) entry which is preliminary data.</text>
</comment>
<evidence type="ECO:0000313" key="2">
    <source>
        <dbReference type="Proteomes" id="UP000827976"/>
    </source>
</evidence>
<keyword evidence="2" id="KW-1185">Reference proteome</keyword>
<organism evidence="1 2">
    <name type="scientific">Dioscorea alata</name>
    <name type="common">Purple yam</name>
    <dbReference type="NCBI Taxonomy" id="55571"/>
    <lineage>
        <taxon>Eukaryota</taxon>
        <taxon>Viridiplantae</taxon>
        <taxon>Streptophyta</taxon>
        <taxon>Embryophyta</taxon>
        <taxon>Tracheophyta</taxon>
        <taxon>Spermatophyta</taxon>
        <taxon>Magnoliopsida</taxon>
        <taxon>Liliopsida</taxon>
        <taxon>Dioscoreales</taxon>
        <taxon>Dioscoreaceae</taxon>
        <taxon>Dioscorea</taxon>
    </lineage>
</organism>
<name>A0ACB7V8H0_DIOAL</name>
<dbReference type="Proteomes" id="UP000827976">
    <property type="component" value="Chromosome 11"/>
</dbReference>
<accession>A0ACB7V8H0</accession>
<reference evidence="2" key="1">
    <citation type="journal article" date="2022" name="Nat. Commun.">
        <title>Chromosome evolution and the genetic basis of agronomically important traits in greater yam.</title>
        <authorList>
            <person name="Bredeson J.V."/>
            <person name="Lyons J.B."/>
            <person name="Oniyinde I.O."/>
            <person name="Okereke N.R."/>
            <person name="Kolade O."/>
            <person name="Nnabue I."/>
            <person name="Nwadili C.O."/>
            <person name="Hribova E."/>
            <person name="Parker M."/>
            <person name="Nwogha J."/>
            <person name="Shu S."/>
            <person name="Carlson J."/>
            <person name="Kariba R."/>
            <person name="Muthemba S."/>
            <person name="Knop K."/>
            <person name="Barton G.J."/>
            <person name="Sherwood A.V."/>
            <person name="Lopez-Montes A."/>
            <person name="Asiedu R."/>
            <person name="Jamnadass R."/>
            <person name="Muchugi A."/>
            <person name="Goodstein D."/>
            <person name="Egesi C.N."/>
            <person name="Featherston J."/>
            <person name="Asfaw A."/>
            <person name="Simpson G.G."/>
            <person name="Dolezel J."/>
            <person name="Hendre P.S."/>
            <person name="Van Deynze A."/>
            <person name="Kumar P.L."/>
            <person name="Obidiegwu J.E."/>
            <person name="Bhattacharjee R."/>
            <person name="Rokhsar D.S."/>
        </authorList>
    </citation>
    <scope>NUCLEOTIDE SEQUENCE [LARGE SCALE GENOMIC DNA]</scope>
    <source>
        <strain evidence="2">cv. TDa95/00328</strain>
    </source>
</reference>
<evidence type="ECO:0000313" key="1">
    <source>
        <dbReference type="EMBL" id="KAH7669711.1"/>
    </source>
</evidence>
<gene>
    <name evidence="1" type="ORF">IHE45_11G096200</name>
</gene>
<dbReference type="EMBL" id="CM037021">
    <property type="protein sequence ID" value="KAH7669711.1"/>
    <property type="molecule type" value="Genomic_DNA"/>
</dbReference>